<evidence type="ECO:0000256" key="3">
    <source>
        <dbReference type="ARBA" id="ARBA00022670"/>
    </source>
</evidence>
<dbReference type="GO" id="GO:0006515">
    <property type="term" value="P:protein quality control for misfolded or incompletely synthesized proteins"/>
    <property type="evidence" value="ECO:0007669"/>
    <property type="project" value="TreeGrafter"/>
</dbReference>
<dbReference type="InterPro" id="IPR023562">
    <property type="entry name" value="ClpP/TepA"/>
</dbReference>
<dbReference type="CDD" id="cd07016">
    <property type="entry name" value="S14_ClpP_1"/>
    <property type="match status" value="1"/>
</dbReference>
<dbReference type="GO" id="GO:0004252">
    <property type="term" value="F:serine-type endopeptidase activity"/>
    <property type="evidence" value="ECO:0007669"/>
    <property type="project" value="InterPro"/>
</dbReference>
<keyword evidence="8" id="KW-1185">Reference proteome</keyword>
<evidence type="ECO:0000256" key="5">
    <source>
        <dbReference type="ARBA" id="ARBA00022825"/>
    </source>
</evidence>
<dbReference type="InterPro" id="IPR029045">
    <property type="entry name" value="ClpP/crotonase-like_dom_sf"/>
</dbReference>
<evidence type="ECO:0000313" key="7">
    <source>
        <dbReference type="EMBL" id="AJD91541.1"/>
    </source>
</evidence>
<dbReference type="InterPro" id="IPR001907">
    <property type="entry name" value="ClpP"/>
</dbReference>
<name>A0A0B5AN21_9BACL</name>
<dbReference type="HOGENOM" id="CLU_052762_1_0_9"/>
<accession>A0A0B5AN21</accession>
<keyword evidence="4 7" id="KW-0378">Hydrolase</keyword>
<keyword evidence="2" id="KW-0963">Cytoplasm</keyword>
<keyword evidence="3" id="KW-0645">Protease</keyword>
<proteinExistence type="inferred from homology"/>
<dbReference type="EMBL" id="CP009416">
    <property type="protein sequence ID" value="AJD91541.1"/>
    <property type="molecule type" value="Genomic_DNA"/>
</dbReference>
<evidence type="ECO:0000256" key="4">
    <source>
        <dbReference type="ARBA" id="ARBA00022801"/>
    </source>
</evidence>
<dbReference type="Gene3D" id="3.90.226.10">
    <property type="entry name" value="2-enoyl-CoA Hydratase, Chain A, domain 1"/>
    <property type="match status" value="1"/>
</dbReference>
<evidence type="ECO:0000256" key="1">
    <source>
        <dbReference type="ARBA" id="ARBA00007039"/>
    </source>
</evidence>
<sequence>MKKRNKYPVYMAPRVPVAKSSSLMTVKNLTQDSADLYIYGEIVDNTEWKWDESDVMPDDVLKALNQVNGLKNLNIYINSPGGSVFAGLAIYNMLKRNSAYKTVYVDGVAASMASVIALVGDKVIIPTNAFLMIHKPWTIAIGDSNDFRKVADDLEAIEEGVLNVYKDNMKEGADFEEVRKMVQVETWLTGDKAAEYFNIEVSEPVTMAACQKEALSLYDKTPEELIKSKTVDAPVAKDKDEFLDIELIKMQNELDLLTI</sequence>
<dbReference type="PANTHER" id="PTHR10381">
    <property type="entry name" value="ATP-DEPENDENT CLP PROTEASE PROTEOLYTIC SUBUNIT"/>
    <property type="match status" value="1"/>
</dbReference>
<organism evidence="7 8">
    <name type="scientific">Jeotgalibacillus malaysiensis</name>
    <dbReference type="NCBI Taxonomy" id="1508404"/>
    <lineage>
        <taxon>Bacteria</taxon>
        <taxon>Bacillati</taxon>
        <taxon>Bacillota</taxon>
        <taxon>Bacilli</taxon>
        <taxon>Bacillales</taxon>
        <taxon>Caryophanaceae</taxon>
        <taxon>Jeotgalibacillus</taxon>
    </lineage>
</organism>
<gene>
    <name evidence="7" type="ORF">JMA_22240</name>
</gene>
<keyword evidence="5" id="KW-0720">Serine protease</keyword>
<dbReference type="STRING" id="1508404.JMA_22240"/>
<dbReference type="GO" id="GO:0009368">
    <property type="term" value="C:endopeptidase Clp complex"/>
    <property type="evidence" value="ECO:0007669"/>
    <property type="project" value="TreeGrafter"/>
</dbReference>
<dbReference type="GO" id="GO:0004176">
    <property type="term" value="F:ATP-dependent peptidase activity"/>
    <property type="evidence" value="ECO:0007669"/>
    <property type="project" value="InterPro"/>
</dbReference>
<dbReference type="NCBIfam" id="NF045542">
    <property type="entry name" value="Clp_rel_HeadMat"/>
    <property type="match status" value="1"/>
</dbReference>
<evidence type="ECO:0000256" key="6">
    <source>
        <dbReference type="RuleBase" id="RU003567"/>
    </source>
</evidence>
<dbReference type="BioCyc" id="JESP1508404:G14D9-11479-MONOMER"/>
<comment type="similarity">
    <text evidence="1 6">Belongs to the peptidase S14 family.</text>
</comment>
<dbReference type="PANTHER" id="PTHR10381:SF70">
    <property type="entry name" value="ATP-DEPENDENT CLP PROTEASE PROTEOLYTIC SUBUNIT"/>
    <property type="match status" value="1"/>
</dbReference>
<dbReference type="SUPFAM" id="SSF52096">
    <property type="entry name" value="ClpP/crotonase"/>
    <property type="match status" value="1"/>
</dbReference>
<dbReference type="GO" id="GO:0051117">
    <property type="term" value="F:ATPase binding"/>
    <property type="evidence" value="ECO:0007669"/>
    <property type="project" value="TreeGrafter"/>
</dbReference>
<dbReference type="Pfam" id="PF00574">
    <property type="entry name" value="CLP_protease"/>
    <property type="match status" value="1"/>
</dbReference>
<dbReference type="AlphaFoldDB" id="A0A0B5AN21"/>
<evidence type="ECO:0000313" key="8">
    <source>
        <dbReference type="Proteomes" id="UP000031449"/>
    </source>
</evidence>
<dbReference type="KEGG" id="jeo:JMA_22240"/>
<protein>
    <recommendedName>
        <fullName evidence="6">ATP-dependent Clp protease proteolytic subunit</fullName>
    </recommendedName>
</protein>
<dbReference type="PRINTS" id="PR00127">
    <property type="entry name" value="CLPPROTEASEP"/>
</dbReference>
<dbReference type="Proteomes" id="UP000031449">
    <property type="component" value="Chromosome"/>
</dbReference>
<reference evidence="7 8" key="1">
    <citation type="submission" date="2014-08" db="EMBL/GenBank/DDBJ databases">
        <title>Complete genome of a marine bacteria Jeotgalibacillus malaysiensis.</title>
        <authorList>
            <person name="Yaakop A.S."/>
            <person name="Chan K.-G."/>
            <person name="Goh K.M."/>
        </authorList>
    </citation>
    <scope>NUCLEOTIDE SEQUENCE [LARGE SCALE GENOMIC DNA]</scope>
    <source>
        <strain evidence="7 8">D5</strain>
    </source>
</reference>
<evidence type="ECO:0000256" key="2">
    <source>
        <dbReference type="ARBA" id="ARBA00022490"/>
    </source>
</evidence>